<dbReference type="PANTHER" id="PTHR43133">
    <property type="entry name" value="RNA POLYMERASE ECF-TYPE SIGMA FACTO"/>
    <property type="match status" value="1"/>
</dbReference>
<dbReference type="NCBIfam" id="TIGR02985">
    <property type="entry name" value="Sig70_bacteroi1"/>
    <property type="match status" value="1"/>
</dbReference>
<dbReference type="InterPro" id="IPR014327">
    <property type="entry name" value="RNA_pol_sigma70_bacteroid"/>
</dbReference>
<evidence type="ECO:0000313" key="9">
    <source>
        <dbReference type="Proteomes" id="UP000532273"/>
    </source>
</evidence>
<evidence type="ECO:0000256" key="2">
    <source>
        <dbReference type="ARBA" id="ARBA00023015"/>
    </source>
</evidence>
<comment type="caution">
    <text evidence="8">The sequence shown here is derived from an EMBL/GenBank/DDBJ whole genome shotgun (WGS) entry which is preliminary data.</text>
</comment>
<dbReference type="InterPro" id="IPR036388">
    <property type="entry name" value="WH-like_DNA-bd_sf"/>
</dbReference>
<evidence type="ECO:0000313" key="10">
    <source>
        <dbReference type="Proteomes" id="UP000642938"/>
    </source>
</evidence>
<comment type="similarity">
    <text evidence="1">Belongs to the sigma-70 factor family. ECF subfamily.</text>
</comment>
<proteinExistence type="inferred from homology"/>
<evidence type="ECO:0000256" key="4">
    <source>
        <dbReference type="ARBA" id="ARBA00023163"/>
    </source>
</evidence>
<name>A0A7W6K8Y0_9SPHI</name>
<dbReference type="InterPro" id="IPR014284">
    <property type="entry name" value="RNA_pol_sigma-70_dom"/>
</dbReference>
<evidence type="ECO:0000256" key="1">
    <source>
        <dbReference type="ARBA" id="ARBA00010641"/>
    </source>
</evidence>
<dbReference type="PANTHER" id="PTHR43133:SF46">
    <property type="entry name" value="RNA POLYMERASE SIGMA-70 FACTOR ECF SUBFAMILY"/>
    <property type="match status" value="1"/>
</dbReference>
<dbReference type="EMBL" id="JACIEF010000001">
    <property type="protein sequence ID" value="MBB4107383.1"/>
    <property type="molecule type" value="Genomic_DNA"/>
</dbReference>
<gene>
    <name evidence="7" type="ORF">GCM10007422_24730</name>
    <name evidence="8" type="ORF">GGQ60_001343</name>
</gene>
<dbReference type="EMBL" id="BMHZ01000002">
    <property type="protein sequence ID" value="GGH07586.1"/>
    <property type="molecule type" value="Genomic_DNA"/>
</dbReference>
<dbReference type="Pfam" id="PF08281">
    <property type="entry name" value="Sigma70_r4_2"/>
    <property type="match status" value="1"/>
</dbReference>
<dbReference type="Proteomes" id="UP000532273">
    <property type="component" value="Unassembled WGS sequence"/>
</dbReference>
<dbReference type="Gene3D" id="1.10.1740.10">
    <property type="match status" value="1"/>
</dbReference>
<dbReference type="NCBIfam" id="TIGR02937">
    <property type="entry name" value="sigma70-ECF"/>
    <property type="match status" value="1"/>
</dbReference>
<sequence>MNNSRVHTDQELFEALKGGEVKVFNEIYERYFGLLYRHAYQMLRDRVQAEDVVQDTFQMLLEKCNELELRHSLKAFLYSSIRFRILKQFRHNKVVENYLSTIMALSESTVQTIDIYIEEKELAKRIEDGLSKLPSKMRQIFELSRIDELSYKEISEKLNVTEHTVRKQMSNALKIMRSSFKNSFILFF</sequence>
<protein>
    <submittedName>
        <fullName evidence="7">DNA-directed RNA polymerase sigma-70 factor</fullName>
    </submittedName>
    <submittedName>
        <fullName evidence="8">RNA polymerase sigma-70 factor (ECF subfamily)</fullName>
    </submittedName>
</protein>
<reference evidence="8 9" key="3">
    <citation type="submission" date="2020-08" db="EMBL/GenBank/DDBJ databases">
        <title>Genomic Encyclopedia of Type Strains, Phase IV (KMG-IV): sequencing the most valuable type-strain genomes for metagenomic binning, comparative biology and taxonomic classification.</title>
        <authorList>
            <person name="Goeker M."/>
        </authorList>
    </citation>
    <scope>NUCLEOTIDE SEQUENCE [LARGE SCALE GENOMIC DNA]</scope>
    <source>
        <strain evidence="8 9">DSM 100774</strain>
    </source>
</reference>
<dbReference type="GO" id="GO:0006352">
    <property type="term" value="P:DNA-templated transcription initiation"/>
    <property type="evidence" value="ECO:0007669"/>
    <property type="project" value="InterPro"/>
</dbReference>
<reference evidence="7" key="1">
    <citation type="journal article" date="2014" name="Int. J. Syst. Evol. Microbiol.">
        <title>Complete genome of a new Firmicutes species belonging to the dominant human colonic microbiota ('Ruminococcus bicirculans') reveals two chromosomes and a selective capacity to utilize plant glucans.</title>
        <authorList>
            <consortium name="NISC Comparative Sequencing Program"/>
            <person name="Wegmann U."/>
            <person name="Louis P."/>
            <person name="Goesmann A."/>
            <person name="Henrissat B."/>
            <person name="Duncan S.H."/>
            <person name="Flint H.J."/>
        </authorList>
    </citation>
    <scope>NUCLEOTIDE SEQUENCE</scope>
    <source>
        <strain evidence="7">CGMCC 1.15287</strain>
    </source>
</reference>
<reference evidence="10" key="2">
    <citation type="journal article" date="2019" name="Int. J. Syst. Evol. Microbiol.">
        <title>The Global Catalogue of Microorganisms (GCM) 10K type strain sequencing project: providing services to taxonomists for standard genome sequencing and annotation.</title>
        <authorList>
            <consortium name="The Broad Institute Genomics Platform"/>
            <consortium name="The Broad Institute Genome Sequencing Center for Infectious Disease"/>
            <person name="Wu L."/>
            <person name="Ma J."/>
        </authorList>
    </citation>
    <scope>NUCLEOTIDE SEQUENCE [LARGE SCALE GENOMIC DNA]</scope>
    <source>
        <strain evidence="10">CGMCC 1.15287</strain>
    </source>
</reference>
<accession>A0A7W6K8Y0</accession>
<dbReference type="GO" id="GO:0003677">
    <property type="term" value="F:DNA binding"/>
    <property type="evidence" value="ECO:0007669"/>
    <property type="project" value="InterPro"/>
</dbReference>
<keyword evidence="3" id="KW-0731">Sigma factor</keyword>
<keyword evidence="10" id="KW-1185">Reference proteome</keyword>
<dbReference type="GO" id="GO:0000428">
    <property type="term" value="C:DNA-directed RNA polymerase complex"/>
    <property type="evidence" value="ECO:0007669"/>
    <property type="project" value="UniProtKB-KW"/>
</dbReference>
<dbReference type="InterPro" id="IPR039425">
    <property type="entry name" value="RNA_pol_sigma-70-like"/>
</dbReference>
<evidence type="ECO:0000259" key="5">
    <source>
        <dbReference type="Pfam" id="PF04542"/>
    </source>
</evidence>
<dbReference type="Pfam" id="PF04542">
    <property type="entry name" value="Sigma70_r2"/>
    <property type="match status" value="1"/>
</dbReference>
<feature type="domain" description="RNA polymerase sigma factor 70 region 4 type 2" evidence="6">
    <location>
        <begin position="125"/>
        <end position="174"/>
    </location>
</feature>
<dbReference type="InterPro" id="IPR013325">
    <property type="entry name" value="RNA_pol_sigma_r2"/>
</dbReference>
<dbReference type="AlphaFoldDB" id="A0A7W6K8Y0"/>
<dbReference type="RefSeq" id="WP_183761109.1">
    <property type="nucleotide sequence ID" value="NZ_BMHZ01000002.1"/>
</dbReference>
<evidence type="ECO:0000313" key="7">
    <source>
        <dbReference type="EMBL" id="GGH07586.1"/>
    </source>
</evidence>
<keyword evidence="7" id="KW-0240">DNA-directed RNA polymerase</keyword>
<evidence type="ECO:0000259" key="6">
    <source>
        <dbReference type="Pfam" id="PF08281"/>
    </source>
</evidence>
<feature type="domain" description="RNA polymerase sigma-70 region 2" evidence="5">
    <location>
        <begin position="27"/>
        <end position="93"/>
    </location>
</feature>
<evidence type="ECO:0000256" key="3">
    <source>
        <dbReference type="ARBA" id="ARBA00023082"/>
    </source>
</evidence>
<reference evidence="7" key="4">
    <citation type="submission" date="2024-05" db="EMBL/GenBank/DDBJ databases">
        <authorList>
            <person name="Sun Q."/>
            <person name="Zhou Y."/>
        </authorList>
    </citation>
    <scope>NUCLEOTIDE SEQUENCE</scope>
    <source>
        <strain evidence="7">CGMCC 1.15287</strain>
    </source>
</reference>
<dbReference type="InterPro" id="IPR007627">
    <property type="entry name" value="RNA_pol_sigma70_r2"/>
</dbReference>
<keyword evidence="2" id="KW-0805">Transcription regulation</keyword>
<dbReference type="GO" id="GO:0016987">
    <property type="term" value="F:sigma factor activity"/>
    <property type="evidence" value="ECO:0007669"/>
    <property type="project" value="UniProtKB-KW"/>
</dbReference>
<dbReference type="SUPFAM" id="SSF88946">
    <property type="entry name" value="Sigma2 domain of RNA polymerase sigma factors"/>
    <property type="match status" value="1"/>
</dbReference>
<keyword evidence="4" id="KW-0804">Transcription</keyword>
<dbReference type="Gene3D" id="1.10.10.10">
    <property type="entry name" value="Winged helix-like DNA-binding domain superfamily/Winged helix DNA-binding domain"/>
    <property type="match status" value="1"/>
</dbReference>
<organism evidence="8 9">
    <name type="scientific">Pedobacter zeae</name>
    <dbReference type="NCBI Taxonomy" id="1737356"/>
    <lineage>
        <taxon>Bacteria</taxon>
        <taxon>Pseudomonadati</taxon>
        <taxon>Bacteroidota</taxon>
        <taxon>Sphingobacteriia</taxon>
        <taxon>Sphingobacteriales</taxon>
        <taxon>Sphingobacteriaceae</taxon>
        <taxon>Pedobacter</taxon>
    </lineage>
</organism>
<dbReference type="SUPFAM" id="SSF88659">
    <property type="entry name" value="Sigma3 and sigma4 domains of RNA polymerase sigma factors"/>
    <property type="match status" value="1"/>
</dbReference>
<evidence type="ECO:0000313" key="8">
    <source>
        <dbReference type="EMBL" id="MBB4107383.1"/>
    </source>
</evidence>
<dbReference type="CDD" id="cd06171">
    <property type="entry name" value="Sigma70_r4"/>
    <property type="match status" value="1"/>
</dbReference>
<dbReference type="InterPro" id="IPR013324">
    <property type="entry name" value="RNA_pol_sigma_r3/r4-like"/>
</dbReference>
<dbReference type="Proteomes" id="UP000642938">
    <property type="component" value="Unassembled WGS sequence"/>
</dbReference>
<dbReference type="InterPro" id="IPR013249">
    <property type="entry name" value="RNA_pol_sigma70_r4_t2"/>
</dbReference>